<evidence type="ECO:0000256" key="2">
    <source>
        <dbReference type="ARBA" id="ARBA00004141"/>
    </source>
</evidence>
<reference evidence="18" key="1">
    <citation type="submission" date="2021-06" db="EMBL/GenBank/DDBJ databases">
        <authorList>
            <consortium name="Wellcome Sanger Institute Data Sharing"/>
        </authorList>
    </citation>
    <scope>NUCLEOTIDE SEQUENCE [LARGE SCALE GENOMIC DNA]</scope>
</reference>
<feature type="transmembrane region" description="Helical" evidence="16">
    <location>
        <begin position="245"/>
        <end position="265"/>
    </location>
</feature>
<sequence length="303" mass="33865">MSTEVDFRDPENVEEEEEEEEEEEGGDGTGDEERGSKACSWCHRLHLSVSKWMLPPHARDRYLERANCLPPPIFIILVSIAEISVFIYYAVWKPQKQWITLGDGVWNSPFIYRPDKREEAWRFISYMLVHAGIQHIVGNMFMQLLLGIPLELVHKGLRVGLVYLSGVIAGSLASSIFDPTLGLVGASGGVYALMGGYFMNAVVNFKEMIPLFGIFRIIFIVLVVSIDVGFALWRRFWAPTSGHSVSFVAHIGGGLAGITIGYTVFSSYSASLIKDPRFWVCILAYLACVVFAVLFNIFLSPAQ</sequence>
<dbReference type="PANTHER" id="PTHR45840">
    <property type="entry name" value="RHOMBOID-RELATED PROTEIN"/>
    <property type="match status" value="1"/>
</dbReference>
<dbReference type="Proteomes" id="UP000694620">
    <property type="component" value="Chromosome 14"/>
</dbReference>
<evidence type="ECO:0000256" key="7">
    <source>
        <dbReference type="ARBA" id="ARBA00022801"/>
    </source>
</evidence>
<keyword evidence="19" id="KW-1185">Reference proteome</keyword>
<name>A0A8C4SZV6_ERPCA</name>
<feature type="region of interest" description="Disordered" evidence="15">
    <location>
        <begin position="1"/>
        <end position="35"/>
    </location>
</feature>
<evidence type="ECO:0000256" key="1">
    <source>
        <dbReference type="ARBA" id="ARBA00000156"/>
    </source>
</evidence>
<dbReference type="Ensembl" id="ENSECRT00000024785.1">
    <property type="protein sequence ID" value="ENSECRP00000024252.1"/>
    <property type="gene ID" value="ENSECRG00000016429.1"/>
</dbReference>
<dbReference type="Pfam" id="PF01694">
    <property type="entry name" value="Rhomboid"/>
    <property type="match status" value="1"/>
</dbReference>
<evidence type="ECO:0000256" key="11">
    <source>
        <dbReference type="ARBA" id="ARBA00058540"/>
    </source>
</evidence>
<evidence type="ECO:0000256" key="10">
    <source>
        <dbReference type="ARBA" id="ARBA00023136"/>
    </source>
</evidence>
<feature type="transmembrane region" description="Helical" evidence="16">
    <location>
        <begin position="69"/>
        <end position="91"/>
    </location>
</feature>
<dbReference type="GeneTree" id="ENSGT00940000159442"/>
<evidence type="ECO:0000313" key="18">
    <source>
        <dbReference type="Ensembl" id="ENSECRP00000024252.1"/>
    </source>
</evidence>
<evidence type="ECO:0000256" key="6">
    <source>
        <dbReference type="ARBA" id="ARBA00022692"/>
    </source>
</evidence>
<feature type="transmembrane region" description="Helical" evidence="16">
    <location>
        <begin position="277"/>
        <end position="299"/>
    </location>
</feature>
<proteinExistence type="inferred from homology"/>
<reference evidence="18" key="3">
    <citation type="submission" date="2025-09" db="UniProtKB">
        <authorList>
            <consortium name="Ensembl"/>
        </authorList>
    </citation>
    <scope>IDENTIFICATION</scope>
</reference>
<dbReference type="AlphaFoldDB" id="A0A8C4SZV6"/>
<comment type="similarity">
    <text evidence="3 13">Belongs to the peptidase S54 family.</text>
</comment>
<feature type="transmembrane region" description="Helical" evidence="16">
    <location>
        <begin position="214"/>
        <end position="233"/>
    </location>
</feature>
<dbReference type="GO" id="GO:0004252">
    <property type="term" value="F:serine-type endopeptidase activity"/>
    <property type="evidence" value="ECO:0007669"/>
    <property type="project" value="UniProtKB-UniRule"/>
</dbReference>
<feature type="transmembrane region" description="Helical" evidence="16">
    <location>
        <begin position="123"/>
        <end position="148"/>
    </location>
</feature>
<dbReference type="SUPFAM" id="SSF144091">
    <property type="entry name" value="Rhomboid-like"/>
    <property type="match status" value="1"/>
</dbReference>
<comment type="catalytic activity">
    <reaction evidence="1 13">
        <text>Cleaves type-1 transmembrane domains using a catalytic dyad composed of serine and histidine that are contributed by different transmembrane domains.</text>
        <dbReference type="EC" id="3.4.21.105"/>
    </reaction>
</comment>
<comment type="subcellular location">
    <subcellularLocation>
        <location evidence="2">Membrane</location>
        <topology evidence="2">Multi-pass membrane protein</topology>
    </subcellularLocation>
</comment>
<dbReference type="EC" id="3.4.21.105" evidence="4 13"/>
<evidence type="ECO:0000259" key="17">
    <source>
        <dbReference type="Pfam" id="PF01694"/>
    </source>
</evidence>
<dbReference type="PANTHER" id="PTHR45840:SF6">
    <property type="entry name" value="RHOMBOID-RELATED PROTEIN 2"/>
    <property type="match status" value="1"/>
</dbReference>
<dbReference type="InterPro" id="IPR035952">
    <property type="entry name" value="Rhomboid-like_sf"/>
</dbReference>
<dbReference type="InterPro" id="IPR022764">
    <property type="entry name" value="Peptidase_S54_rhomboid_dom"/>
</dbReference>
<dbReference type="InterPro" id="IPR017213">
    <property type="entry name" value="Peptidase_S54_rhomboid_met"/>
</dbReference>
<evidence type="ECO:0000256" key="9">
    <source>
        <dbReference type="ARBA" id="ARBA00022989"/>
    </source>
</evidence>
<keyword evidence="7 13" id="KW-0378">Hydrolase</keyword>
<evidence type="ECO:0000256" key="5">
    <source>
        <dbReference type="ARBA" id="ARBA00022670"/>
    </source>
</evidence>
<feature type="domain" description="Peptidase S54 rhomboid" evidence="17">
    <location>
        <begin position="118"/>
        <end position="266"/>
    </location>
</feature>
<feature type="transmembrane region" description="Helical" evidence="16">
    <location>
        <begin position="160"/>
        <end position="177"/>
    </location>
</feature>
<evidence type="ECO:0000256" key="13">
    <source>
        <dbReference type="PIRNR" id="PIRNR037470"/>
    </source>
</evidence>
<evidence type="ECO:0000256" key="12">
    <source>
        <dbReference type="ARBA" id="ARBA00069178"/>
    </source>
</evidence>
<evidence type="ECO:0000256" key="14">
    <source>
        <dbReference type="PIRSR" id="PIRSR037470-50"/>
    </source>
</evidence>
<evidence type="ECO:0000256" key="4">
    <source>
        <dbReference type="ARBA" id="ARBA00013039"/>
    </source>
</evidence>
<reference evidence="18" key="2">
    <citation type="submission" date="2025-08" db="UniProtKB">
        <authorList>
            <consortium name="Ensembl"/>
        </authorList>
    </citation>
    <scope>IDENTIFICATION</scope>
</reference>
<comment type="function">
    <text evidence="11">Involved in regulated intramembrane proteolysis and the subsequent release of functional polypeptides from their membrane anchors. Known substrate: EFNB3.</text>
</comment>
<feature type="transmembrane region" description="Helical" evidence="16">
    <location>
        <begin position="183"/>
        <end position="202"/>
    </location>
</feature>
<feature type="active site" evidence="14">
    <location>
        <position position="250"/>
    </location>
</feature>
<keyword evidence="9 16" id="KW-1133">Transmembrane helix</keyword>
<evidence type="ECO:0000256" key="8">
    <source>
        <dbReference type="ARBA" id="ARBA00022825"/>
    </source>
</evidence>
<dbReference type="GO" id="GO:0006508">
    <property type="term" value="P:proteolysis"/>
    <property type="evidence" value="ECO:0007669"/>
    <property type="project" value="UniProtKB-KW"/>
</dbReference>
<feature type="compositionally biased region" description="Acidic residues" evidence="15">
    <location>
        <begin position="12"/>
        <end position="30"/>
    </location>
</feature>
<feature type="active site" description="Nucleophile" evidence="14">
    <location>
        <position position="187"/>
    </location>
</feature>
<dbReference type="GO" id="GO:0016020">
    <property type="term" value="C:membrane"/>
    <property type="evidence" value="ECO:0007669"/>
    <property type="project" value="UniProtKB-SubCell"/>
</dbReference>
<dbReference type="FunFam" id="1.20.1540.10:FF:000007">
    <property type="entry name" value="Rhomboid like 2"/>
    <property type="match status" value="1"/>
</dbReference>
<organism evidence="18 19">
    <name type="scientific">Erpetoichthys calabaricus</name>
    <name type="common">Rope fish</name>
    <name type="synonym">Calamoichthys calabaricus</name>
    <dbReference type="NCBI Taxonomy" id="27687"/>
    <lineage>
        <taxon>Eukaryota</taxon>
        <taxon>Metazoa</taxon>
        <taxon>Chordata</taxon>
        <taxon>Craniata</taxon>
        <taxon>Vertebrata</taxon>
        <taxon>Euteleostomi</taxon>
        <taxon>Actinopterygii</taxon>
        <taxon>Polypteriformes</taxon>
        <taxon>Polypteridae</taxon>
        <taxon>Erpetoichthys</taxon>
    </lineage>
</organism>
<evidence type="ECO:0000256" key="16">
    <source>
        <dbReference type="SAM" id="Phobius"/>
    </source>
</evidence>
<dbReference type="Gene3D" id="1.20.1540.10">
    <property type="entry name" value="Rhomboid-like"/>
    <property type="match status" value="1"/>
</dbReference>
<dbReference type="PIRSF" id="PIRSF037470">
    <property type="entry name" value="Rhomboid"/>
    <property type="match status" value="1"/>
</dbReference>
<keyword evidence="6 16" id="KW-0812">Transmembrane</keyword>
<evidence type="ECO:0000256" key="3">
    <source>
        <dbReference type="ARBA" id="ARBA00009045"/>
    </source>
</evidence>
<evidence type="ECO:0000313" key="19">
    <source>
        <dbReference type="Proteomes" id="UP000694620"/>
    </source>
</evidence>
<feature type="compositionally biased region" description="Basic and acidic residues" evidence="15">
    <location>
        <begin position="1"/>
        <end position="11"/>
    </location>
</feature>
<keyword evidence="5 13" id="KW-0645">Protease</keyword>
<keyword evidence="8 13" id="KW-0720">Serine protease</keyword>
<gene>
    <name evidence="18" type="primary">RHBDL2</name>
    <name evidence="18" type="synonym">rhbdl2</name>
</gene>
<evidence type="ECO:0000256" key="15">
    <source>
        <dbReference type="SAM" id="MobiDB-lite"/>
    </source>
</evidence>
<accession>A0A8C4SZV6</accession>
<keyword evidence="10 16" id="KW-0472">Membrane</keyword>
<protein>
    <recommendedName>
        <fullName evidence="12 13">Rhomboid-related protein 2</fullName>
        <ecNumber evidence="4 13">3.4.21.105</ecNumber>
    </recommendedName>
</protein>
<dbReference type="InterPro" id="IPR051739">
    <property type="entry name" value="Rhomboid_IM_Serine_Proteases"/>
</dbReference>